<evidence type="ECO:0000256" key="1">
    <source>
        <dbReference type="SAM" id="MobiDB-lite"/>
    </source>
</evidence>
<feature type="region of interest" description="Disordered" evidence="1">
    <location>
        <begin position="19"/>
        <end position="102"/>
    </location>
</feature>
<evidence type="ECO:0000313" key="2">
    <source>
        <dbReference type="EMBL" id="PTQ32282.1"/>
    </source>
</evidence>
<accession>A0A2R6WEK1</accession>
<dbReference type="AlphaFoldDB" id="A0A2R6WEK1"/>
<keyword evidence="3" id="KW-1185">Reference proteome</keyword>
<evidence type="ECO:0000313" key="3">
    <source>
        <dbReference type="Proteomes" id="UP000244005"/>
    </source>
</evidence>
<organism evidence="2 3">
    <name type="scientific">Marchantia polymorpha</name>
    <name type="common">Common liverwort</name>
    <name type="synonym">Marchantia aquatica</name>
    <dbReference type="NCBI Taxonomy" id="3197"/>
    <lineage>
        <taxon>Eukaryota</taxon>
        <taxon>Viridiplantae</taxon>
        <taxon>Streptophyta</taxon>
        <taxon>Embryophyta</taxon>
        <taxon>Marchantiophyta</taxon>
        <taxon>Marchantiopsida</taxon>
        <taxon>Marchantiidae</taxon>
        <taxon>Marchantiales</taxon>
        <taxon>Marchantiaceae</taxon>
        <taxon>Marchantia</taxon>
    </lineage>
</organism>
<dbReference type="Gramene" id="Mp4g21230.1">
    <property type="protein sequence ID" value="Mp4g21230.1.cds1"/>
    <property type="gene ID" value="Mp4g21230"/>
</dbReference>
<gene>
    <name evidence="2" type="ORF">MARPO_0101s0069</name>
</gene>
<reference evidence="3" key="1">
    <citation type="journal article" date="2017" name="Cell">
        <title>Insights into land plant evolution garnered from the Marchantia polymorpha genome.</title>
        <authorList>
            <person name="Bowman J.L."/>
            <person name="Kohchi T."/>
            <person name="Yamato K.T."/>
            <person name="Jenkins J."/>
            <person name="Shu S."/>
            <person name="Ishizaki K."/>
            <person name="Yamaoka S."/>
            <person name="Nishihama R."/>
            <person name="Nakamura Y."/>
            <person name="Berger F."/>
            <person name="Adam C."/>
            <person name="Aki S.S."/>
            <person name="Althoff F."/>
            <person name="Araki T."/>
            <person name="Arteaga-Vazquez M.A."/>
            <person name="Balasubrmanian S."/>
            <person name="Barry K."/>
            <person name="Bauer D."/>
            <person name="Boehm C.R."/>
            <person name="Briginshaw L."/>
            <person name="Caballero-Perez J."/>
            <person name="Catarino B."/>
            <person name="Chen F."/>
            <person name="Chiyoda S."/>
            <person name="Chovatia M."/>
            <person name="Davies K.M."/>
            <person name="Delmans M."/>
            <person name="Demura T."/>
            <person name="Dierschke T."/>
            <person name="Dolan L."/>
            <person name="Dorantes-Acosta A.E."/>
            <person name="Eklund D.M."/>
            <person name="Florent S.N."/>
            <person name="Flores-Sandoval E."/>
            <person name="Fujiyama A."/>
            <person name="Fukuzawa H."/>
            <person name="Galik B."/>
            <person name="Grimanelli D."/>
            <person name="Grimwood J."/>
            <person name="Grossniklaus U."/>
            <person name="Hamada T."/>
            <person name="Haseloff J."/>
            <person name="Hetherington A.J."/>
            <person name="Higo A."/>
            <person name="Hirakawa Y."/>
            <person name="Hundley H.N."/>
            <person name="Ikeda Y."/>
            <person name="Inoue K."/>
            <person name="Inoue S.I."/>
            <person name="Ishida S."/>
            <person name="Jia Q."/>
            <person name="Kakita M."/>
            <person name="Kanazawa T."/>
            <person name="Kawai Y."/>
            <person name="Kawashima T."/>
            <person name="Kennedy M."/>
            <person name="Kinose K."/>
            <person name="Kinoshita T."/>
            <person name="Kohara Y."/>
            <person name="Koide E."/>
            <person name="Komatsu K."/>
            <person name="Kopischke S."/>
            <person name="Kubo M."/>
            <person name="Kyozuka J."/>
            <person name="Lagercrantz U."/>
            <person name="Lin S.S."/>
            <person name="Lindquist E."/>
            <person name="Lipzen A.M."/>
            <person name="Lu C.W."/>
            <person name="De Luna E."/>
            <person name="Martienssen R.A."/>
            <person name="Minamino N."/>
            <person name="Mizutani M."/>
            <person name="Mizutani M."/>
            <person name="Mochizuki N."/>
            <person name="Monte I."/>
            <person name="Mosher R."/>
            <person name="Nagasaki H."/>
            <person name="Nakagami H."/>
            <person name="Naramoto S."/>
            <person name="Nishitani K."/>
            <person name="Ohtani M."/>
            <person name="Okamoto T."/>
            <person name="Okumura M."/>
            <person name="Phillips J."/>
            <person name="Pollak B."/>
            <person name="Reinders A."/>
            <person name="Rovekamp M."/>
            <person name="Sano R."/>
            <person name="Sawa S."/>
            <person name="Schmid M.W."/>
            <person name="Shirakawa M."/>
            <person name="Solano R."/>
            <person name="Spunde A."/>
            <person name="Suetsugu N."/>
            <person name="Sugano S."/>
            <person name="Sugiyama A."/>
            <person name="Sun R."/>
            <person name="Suzuki Y."/>
            <person name="Takenaka M."/>
            <person name="Takezawa D."/>
            <person name="Tomogane H."/>
            <person name="Tsuzuki M."/>
            <person name="Ueda T."/>
            <person name="Umeda M."/>
            <person name="Ward J.M."/>
            <person name="Watanabe Y."/>
            <person name="Yazaki K."/>
            <person name="Yokoyama R."/>
            <person name="Yoshitake Y."/>
            <person name="Yotsui I."/>
            <person name="Zachgo S."/>
            <person name="Schmutz J."/>
        </authorList>
    </citation>
    <scope>NUCLEOTIDE SEQUENCE [LARGE SCALE GENOMIC DNA]</scope>
    <source>
        <strain evidence="3">Tak-1</strain>
    </source>
</reference>
<dbReference type="EMBL" id="KZ772773">
    <property type="protein sequence ID" value="PTQ32282.1"/>
    <property type="molecule type" value="Genomic_DNA"/>
</dbReference>
<proteinExistence type="predicted"/>
<protein>
    <submittedName>
        <fullName evidence="2">Uncharacterized protein</fullName>
    </submittedName>
</protein>
<dbReference type="Proteomes" id="UP000244005">
    <property type="component" value="Unassembled WGS sequence"/>
</dbReference>
<sequence length="102" mass="11227">MEEDPEDSGSLRVQRLRRSVEVGIPRQPPEAASQPSGLGYPARPRGLTLTHPHVAAPEILAQPGPGRRRQRYRTPGPTESARVDRPGPRLLPPPLSAFCPRR</sequence>
<name>A0A2R6WEK1_MARPO</name>